<dbReference type="Pfam" id="PF09413">
    <property type="entry name" value="DUF2007"/>
    <property type="match status" value="1"/>
</dbReference>
<dbReference type="AlphaFoldDB" id="A0A645B4R0"/>
<reference evidence="2" key="1">
    <citation type="submission" date="2019-08" db="EMBL/GenBank/DDBJ databases">
        <authorList>
            <person name="Kucharzyk K."/>
            <person name="Murdoch R.W."/>
            <person name="Higgins S."/>
            <person name="Loffler F."/>
        </authorList>
    </citation>
    <scope>NUCLEOTIDE SEQUENCE</scope>
</reference>
<protein>
    <recommendedName>
        <fullName evidence="1">DUF2007 domain-containing protein</fullName>
    </recommendedName>
</protein>
<evidence type="ECO:0000313" key="2">
    <source>
        <dbReference type="EMBL" id="MPM60048.1"/>
    </source>
</evidence>
<proteinExistence type="predicted"/>
<accession>A0A645B4R0</accession>
<dbReference type="InterPro" id="IPR018551">
    <property type="entry name" value="DUF2007"/>
</dbReference>
<feature type="domain" description="DUF2007" evidence="1">
    <location>
        <begin position="11"/>
        <end position="66"/>
    </location>
</feature>
<dbReference type="EMBL" id="VSSQ01017600">
    <property type="protein sequence ID" value="MPM60048.1"/>
    <property type="molecule type" value="Genomic_DNA"/>
</dbReference>
<name>A0A645B4R0_9ZZZZ</name>
<organism evidence="2">
    <name type="scientific">bioreactor metagenome</name>
    <dbReference type="NCBI Taxonomy" id="1076179"/>
    <lineage>
        <taxon>unclassified sequences</taxon>
        <taxon>metagenomes</taxon>
        <taxon>ecological metagenomes</taxon>
    </lineage>
</organism>
<gene>
    <name evidence="2" type="ORF">SDC9_106895</name>
</gene>
<comment type="caution">
    <text evidence="2">The sequence shown here is derived from an EMBL/GenBank/DDBJ whole genome shotgun (WGS) entry which is preliminary data.</text>
</comment>
<evidence type="ECO:0000259" key="1">
    <source>
        <dbReference type="Pfam" id="PF09413"/>
    </source>
</evidence>
<sequence>MEEEFITVKTFAFPADVSIVQTFMEMKGIEVFMKNLTASRLAYSIGDIEMQVKASDYDAAKNALIEGGFAEPEDFFL</sequence>